<comment type="caution">
    <text evidence="2">The sequence shown here is derived from an EMBL/GenBank/DDBJ whole genome shotgun (WGS) entry which is preliminary data.</text>
</comment>
<gene>
    <name evidence="2" type="ORF">COV10_01145</name>
</gene>
<name>A0A2H0RGH3_9BACT</name>
<organism evidence="2 3">
    <name type="scientific">Candidatus Vogelbacteria bacterium CG10_big_fil_rev_8_21_14_0_10_51_16</name>
    <dbReference type="NCBI Taxonomy" id="1975045"/>
    <lineage>
        <taxon>Bacteria</taxon>
        <taxon>Candidatus Vogeliibacteriota</taxon>
    </lineage>
</organism>
<proteinExistence type="predicted"/>
<dbReference type="EMBL" id="PCYI01000006">
    <property type="protein sequence ID" value="PIR45114.1"/>
    <property type="molecule type" value="Genomic_DNA"/>
</dbReference>
<dbReference type="Proteomes" id="UP000228767">
    <property type="component" value="Unassembled WGS sequence"/>
</dbReference>
<feature type="chain" id="PRO_5013903774" evidence="1">
    <location>
        <begin position="26"/>
        <end position="299"/>
    </location>
</feature>
<evidence type="ECO:0000256" key="1">
    <source>
        <dbReference type="SAM" id="SignalP"/>
    </source>
</evidence>
<reference evidence="2 3" key="1">
    <citation type="submission" date="2017-09" db="EMBL/GenBank/DDBJ databases">
        <title>Depth-based differentiation of microbial function through sediment-hosted aquifers and enrichment of novel symbionts in the deep terrestrial subsurface.</title>
        <authorList>
            <person name="Probst A.J."/>
            <person name="Ladd B."/>
            <person name="Jarett J.K."/>
            <person name="Geller-Mcgrath D.E."/>
            <person name="Sieber C.M."/>
            <person name="Emerson J.B."/>
            <person name="Anantharaman K."/>
            <person name="Thomas B.C."/>
            <person name="Malmstrom R."/>
            <person name="Stieglmeier M."/>
            <person name="Klingl A."/>
            <person name="Woyke T."/>
            <person name="Ryan C.M."/>
            <person name="Banfield J.F."/>
        </authorList>
    </citation>
    <scope>NUCLEOTIDE SEQUENCE [LARGE SCALE GENOMIC DNA]</scope>
    <source>
        <strain evidence="2">CG10_big_fil_rev_8_21_14_0_10_51_16</strain>
    </source>
</reference>
<accession>A0A2H0RGH3</accession>
<sequence length="299" mass="30580">MNHKKNILILSLLFSVATVAFTAQAAIGDWVGPTTPPPDGNKSTPLNVSGTTQAKTGGIIFGDKATGSSLDANNAQGDPMFSLWAESGLVGIGPGFLNSGIRDALYRLTVDGNIRAIDTSNTPTRGKVYARGFCIQNATLPDDAGCIESWSGAGGNVGSGSPNRITRWASGGTTLADSLFVDDGVGIELSNTGNIDKPLLYLNRSNVAQNFSAAAQKRAALYVRGGEGYALNIEAGSSNASALVVDASGNVGIGTASPGANKLEVAGGPIKATGGLIIETRTSDPISPDDGRIWLRTGL</sequence>
<feature type="signal peptide" evidence="1">
    <location>
        <begin position="1"/>
        <end position="25"/>
    </location>
</feature>
<dbReference type="AlphaFoldDB" id="A0A2H0RGH3"/>
<evidence type="ECO:0000313" key="2">
    <source>
        <dbReference type="EMBL" id="PIR45114.1"/>
    </source>
</evidence>
<keyword evidence="1" id="KW-0732">Signal</keyword>
<evidence type="ECO:0000313" key="3">
    <source>
        <dbReference type="Proteomes" id="UP000228767"/>
    </source>
</evidence>
<protein>
    <submittedName>
        <fullName evidence="2">Uncharacterized protein</fullName>
    </submittedName>
</protein>